<dbReference type="GO" id="GO:0061789">
    <property type="term" value="P:dense core granule priming"/>
    <property type="evidence" value="ECO:0007669"/>
    <property type="project" value="TreeGrafter"/>
</dbReference>
<name>A0A7L2JAV5_CINMU</name>
<dbReference type="EMBL" id="VWYM01009287">
    <property type="protein sequence ID" value="NXR20798.1"/>
    <property type="molecule type" value="Genomic_DNA"/>
</dbReference>
<feature type="domain" description="MHD2" evidence="3">
    <location>
        <begin position="1"/>
        <end position="133"/>
    </location>
</feature>
<dbReference type="OrthoDB" id="5831756at2759"/>
<dbReference type="InterPro" id="IPR000008">
    <property type="entry name" value="C2_dom"/>
</dbReference>
<evidence type="ECO:0000259" key="3">
    <source>
        <dbReference type="PROSITE" id="PS51259"/>
    </source>
</evidence>
<dbReference type="GO" id="GO:0016082">
    <property type="term" value="P:synaptic vesicle priming"/>
    <property type="evidence" value="ECO:0007669"/>
    <property type="project" value="TreeGrafter"/>
</dbReference>
<feature type="non-terminal residue" evidence="4">
    <location>
        <position position="1"/>
    </location>
</feature>
<dbReference type="InterPro" id="IPR010439">
    <property type="entry name" value="MUN_dom"/>
</dbReference>
<feature type="domain" description="C2" evidence="2">
    <location>
        <begin position="152"/>
        <end position="279"/>
    </location>
</feature>
<comment type="caution">
    <text evidence="4">The sequence shown here is derived from an EMBL/GenBank/DDBJ whole genome shotgun (WGS) entry which is preliminary data.</text>
</comment>
<keyword evidence="5" id="KW-1185">Reference proteome</keyword>
<dbReference type="FunFam" id="2.60.40.150:FF:000014">
    <property type="entry name" value="protein unc-13 homolog B"/>
    <property type="match status" value="1"/>
</dbReference>
<dbReference type="GO" id="GO:0042734">
    <property type="term" value="C:presynaptic membrane"/>
    <property type="evidence" value="ECO:0007669"/>
    <property type="project" value="TreeGrafter"/>
</dbReference>
<dbReference type="GO" id="GO:0099525">
    <property type="term" value="P:presynaptic dense core vesicle exocytosis"/>
    <property type="evidence" value="ECO:0007669"/>
    <property type="project" value="TreeGrafter"/>
</dbReference>
<feature type="non-terminal residue" evidence="4">
    <location>
        <position position="323"/>
    </location>
</feature>
<dbReference type="GO" id="GO:0016081">
    <property type="term" value="P:synaptic vesicle docking"/>
    <property type="evidence" value="ECO:0007669"/>
    <property type="project" value="TreeGrafter"/>
</dbReference>
<dbReference type="CDD" id="cd08395">
    <property type="entry name" value="C2C_Munc13"/>
    <property type="match status" value="1"/>
</dbReference>
<evidence type="ECO:0000313" key="4">
    <source>
        <dbReference type="EMBL" id="NXR20798.1"/>
    </source>
</evidence>
<accession>A0A7L2JAV5</accession>
<dbReference type="Gene3D" id="1.20.58.1100">
    <property type="match status" value="1"/>
</dbReference>
<dbReference type="Pfam" id="PF00168">
    <property type="entry name" value="C2"/>
    <property type="match status" value="1"/>
</dbReference>
<dbReference type="InterPro" id="IPR027080">
    <property type="entry name" value="Unc-13"/>
</dbReference>
<dbReference type="Proteomes" id="UP000590623">
    <property type="component" value="Unassembled WGS sequence"/>
</dbReference>
<keyword evidence="1" id="KW-0268">Exocytosis</keyword>
<dbReference type="InterPro" id="IPR014772">
    <property type="entry name" value="Munc13_dom-2"/>
</dbReference>
<dbReference type="Gene3D" id="2.60.40.150">
    <property type="entry name" value="C2 domain"/>
    <property type="match status" value="1"/>
</dbReference>
<dbReference type="GO" id="GO:0005516">
    <property type="term" value="F:calmodulin binding"/>
    <property type="evidence" value="ECO:0007669"/>
    <property type="project" value="TreeGrafter"/>
</dbReference>
<dbReference type="GO" id="GO:0043195">
    <property type="term" value="C:terminal bouton"/>
    <property type="evidence" value="ECO:0007669"/>
    <property type="project" value="TreeGrafter"/>
</dbReference>
<dbReference type="GO" id="GO:0019992">
    <property type="term" value="F:diacylglycerol binding"/>
    <property type="evidence" value="ECO:0007669"/>
    <property type="project" value="InterPro"/>
</dbReference>
<gene>
    <name evidence="4" type="primary">Unc13c</name>
    <name evidence="4" type="ORF">CINMEX_R11008</name>
</gene>
<dbReference type="GO" id="GO:0031594">
    <property type="term" value="C:neuromuscular junction"/>
    <property type="evidence" value="ECO:0007669"/>
    <property type="project" value="TreeGrafter"/>
</dbReference>
<dbReference type="SMART" id="SM00239">
    <property type="entry name" value="C2"/>
    <property type="match status" value="1"/>
</dbReference>
<dbReference type="PROSITE" id="PS51259">
    <property type="entry name" value="MHD2"/>
    <property type="match status" value="1"/>
</dbReference>
<reference evidence="4 5" key="1">
    <citation type="submission" date="2019-09" db="EMBL/GenBank/DDBJ databases">
        <title>Bird 10,000 Genomes (B10K) Project - Family phase.</title>
        <authorList>
            <person name="Zhang G."/>
        </authorList>
    </citation>
    <scope>NUCLEOTIDE SEQUENCE [LARGE SCALE GENOMIC DNA]</scope>
    <source>
        <strain evidence="4">B10K-DU-001-77</strain>
        <tissue evidence="4">Muscle</tissue>
    </source>
</reference>
<dbReference type="GO" id="GO:0035249">
    <property type="term" value="P:synaptic transmission, glutamatergic"/>
    <property type="evidence" value="ECO:0007669"/>
    <property type="project" value="TreeGrafter"/>
</dbReference>
<dbReference type="Pfam" id="PF06292">
    <property type="entry name" value="MUN"/>
    <property type="match status" value="1"/>
</dbReference>
<dbReference type="GO" id="GO:0098831">
    <property type="term" value="C:presynaptic active zone cytoplasmic component"/>
    <property type="evidence" value="ECO:0007669"/>
    <property type="project" value="TreeGrafter"/>
</dbReference>
<dbReference type="PANTHER" id="PTHR10480:SF2">
    <property type="entry name" value="PROTEIN UNC-13 HOMOLOG C"/>
    <property type="match status" value="1"/>
</dbReference>
<proteinExistence type="predicted"/>
<dbReference type="PANTHER" id="PTHR10480">
    <property type="entry name" value="PROTEIN UNC-13 HOMOLOG"/>
    <property type="match status" value="1"/>
</dbReference>
<dbReference type="SUPFAM" id="SSF49562">
    <property type="entry name" value="C2 domain (Calcium/lipid-binding domain, CaLB)"/>
    <property type="match status" value="1"/>
</dbReference>
<dbReference type="PROSITE" id="PS50004">
    <property type="entry name" value="C2"/>
    <property type="match status" value="1"/>
</dbReference>
<sequence length="323" mass="36085">SSLSVSAKICEKTVLKRVLKELWKLVLNKIEKQIVLPPLTDQTVSGPQMIFSAAKDLGQLSKLKDHVIREEAKSLTLRQCAVMDVALVTIKQYFHAGGNGLKKNFLEKSPDLQSLKYALSLYTQTTDALIKKFIATQTSQIILVSGQTANNSVGEISVQVDISTHPGTGEHKVTVKVVAINNLNWQTTAMFRPFVEVCILGPKLSDKKRKHGTKTKSNTWSPKYNETFQFLLSKEDKAGAYELHLSVKDYCFAREDRIIGMTVIQLQGIADRGSCASWYPLLRSLAVDETGLTILRILSQRNNDEVAKEFVRLKTETRSAEET</sequence>
<evidence type="ECO:0000313" key="5">
    <source>
        <dbReference type="Proteomes" id="UP000590623"/>
    </source>
</evidence>
<evidence type="ECO:0000256" key="1">
    <source>
        <dbReference type="ARBA" id="ARBA00022483"/>
    </source>
</evidence>
<organism evidence="4 5">
    <name type="scientific">Cinclus mexicanus</name>
    <name type="common">American dipper</name>
    <dbReference type="NCBI Taxonomy" id="161649"/>
    <lineage>
        <taxon>Eukaryota</taxon>
        <taxon>Metazoa</taxon>
        <taxon>Chordata</taxon>
        <taxon>Craniata</taxon>
        <taxon>Vertebrata</taxon>
        <taxon>Euteleostomi</taxon>
        <taxon>Archelosauria</taxon>
        <taxon>Archosauria</taxon>
        <taxon>Dinosauria</taxon>
        <taxon>Saurischia</taxon>
        <taxon>Theropoda</taxon>
        <taxon>Coelurosauria</taxon>
        <taxon>Aves</taxon>
        <taxon>Neognathae</taxon>
        <taxon>Neoaves</taxon>
        <taxon>Telluraves</taxon>
        <taxon>Australaves</taxon>
        <taxon>Passeriformes</taxon>
        <taxon>Cinclidae</taxon>
        <taxon>Cinclus</taxon>
    </lineage>
</organism>
<evidence type="ECO:0000259" key="2">
    <source>
        <dbReference type="PROSITE" id="PS50004"/>
    </source>
</evidence>
<protein>
    <submittedName>
        <fullName evidence="4">UN13C protein</fullName>
    </submittedName>
</protein>
<dbReference type="GO" id="GO:0030672">
    <property type="term" value="C:synaptic vesicle membrane"/>
    <property type="evidence" value="ECO:0007669"/>
    <property type="project" value="TreeGrafter"/>
</dbReference>
<dbReference type="AlphaFoldDB" id="A0A7L2JAV5"/>
<dbReference type="GO" id="GO:0017075">
    <property type="term" value="F:syntaxin-1 binding"/>
    <property type="evidence" value="ECO:0007669"/>
    <property type="project" value="TreeGrafter"/>
</dbReference>
<dbReference type="InterPro" id="IPR035892">
    <property type="entry name" value="C2_domain_sf"/>
</dbReference>